<dbReference type="AlphaFoldDB" id="A0A7M7NR81"/>
<dbReference type="RefSeq" id="XP_030847202.1">
    <property type="nucleotide sequence ID" value="XM_030991342.1"/>
</dbReference>
<reference evidence="3" key="2">
    <citation type="submission" date="2021-01" db="UniProtKB">
        <authorList>
            <consortium name="EnsemblMetazoa"/>
        </authorList>
    </citation>
    <scope>IDENTIFICATION</scope>
</reference>
<evidence type="ECO:0000256" key="1">
    <source>
        <dbReference type="SAM" id="MobiDB-lite"/>
    </source>
</evidence>
<feature type="region of interest" description="Disordered" evidence="1">
    <location>
        <begin position="1"/>
        <end position="142"/>
    </location>
</feature>
<dbReference type="InterPro" id="IPR039876">
    <property type="entry name" value="HAP28"/>
</dbReference>
<dbReference type="InParanoid" id="A0A7M7NR81"/>
<dbReference type="PANTHER" id="PTHR22055">
    <property type="entry name" value="28 KDA HEAT- AND ACID-STABLE PHOSPHOPROTEIN PDGF-ASSOCIATED PROTEIN"/>
    <property type="match status" value="1"/>
</dbReference>
<dbReference type="GeneID" id="589475"/>
<dbReference type="Proteomes" id="UP000007110">
    <property type="component" value="Unassembled WGS sequence"/>
</dbReference>
<dbReference type="InterPro" id="IPR019380">
    <property type="entry name" value="Casein_kinase_sb_PP28"/>
</dbReference>
<feature type="domain" description="Casein kinase substrate phosphoprotein PP28" evidence="2">
    <location>
        <begin position="90"/>
        <end position="168"/>
    </location>
</feature>
<accession>A0A7M7NR81</accession>
<dbReference type="GO" id="GO:0005829">
    <property type="term" value="C:cytosol"/>
    <property type="evidence" value="ECO:0000318"/>
    <property type="project" value="GO_Central"/>
</dbReference>
<evidence type="ECO:0000313" key="3">
    <source>
        <dbReference type="EnsemblMetazoa" id="XP_030840329"/>
    </source>
</evidence>
<feature type="compositionally biased region" description="Basic and acidic residues" evidence="1">
    <location>
        <begin position="31"/>
        <end position="47"/>
    </location>
</feature>
<feature type="compositionally biased region" description="Gly residues" evidence="1">
    <location>
        <begin position="1"/>
        <end position="10"/>
    </location>
</feature>
<sequence length="175" mass="19542">MPKRGGGGGVRTKPQHKGRARKFTSPEEVDAQMKAEEEGRGQPKGEGGDEDSFSHPQARAGEMPPSDSEEESSEDEGKAKGVEGLIEIENPNRRVQKMQKAVNVDVEQAPTQISRREREEIEKQQAKDRYMKAHQAGKTDEARADLARLAIIRKQREEAQRKKDLEAKSKAKGKK</sequence>
<protein>
    <recommendedName>
        <fullName evidence="2">Casein kinase substrate phosphoprotein PP28 domain-containing protein</fullName>
    </recommendedName>
</protein>
<proteinExistence type="predicted"/>
<dbReference type="KEGG" id="spu:115918804"/>
<feature type="compositionally biased region" description="Basic and acidic residues" evidence="1">
    <location>
        <begin position="114"/>
        <end position="142"/>
    </location>
</feature>
<reference evidence="4" key="1">
    <citation type="submission" date="2015-02" db="EMBL/GenBank/DDBJ databases">
        <title>Genome sequencing for Strongylocentrotus purpuratus.</title>
        <authorList>
            <person name="Murali S."/>
            <person name="Liu Y."/>
            <person name="Vee V."/>
            <person name="English A."/>
            <person name="Wang M."/>
            <person name="Skinner E."/>
            <person name="Han Y."/>
            <person name="Muzny D.M."/>
            <person name="Worley K.C."/>
            <person name="Gibbs R.A."/>
        </authorList>
    </citation>
    <scope>NUCLEOTIDE SEQUENCE</scope>
</reference>
<evidence type="ECO:0000259" key="2">
    <source>
        <dbReference type="Pfam" id="PF10252"/>
    </source>
</evidence>
<evidence type="ECO:0000313" key="4">
    <source>
        <dbReference type="Proteomes" id="UP000007110"/>
    </source>
</evidence>
<dbReference type="GeneID" id="115918804"/>
<name>A0A7M7NR81_STRPU</name>
<dbReference type="EnsemblMetazoa" id="XM_030991342">
    <property type="protein sequence ID" value="XP_030847202"/>
    <property type="gene ID" value="LOC115918804"/>
</dbReference>
<dbReference type="KEGG" id="spu:589475"/>
<dbReference type="EnsemblMetazoa" id="XM_030984469">
    <property type="protein sequence ID" value="XP_030840329"/>
    <property type="gene ID" value="LOC589475"/>
</dbReference>
<feature type="compositionally biased region" description="Basic residues" evidence="1">
    <location>
        <begin position="13"/>
        <end position="22"/>
    </location>
</feature>
<dbReference type="Pfam" id="PF10252">
    <property type="entry name" value="PP28"/>
    <property type="match status" value="1"/>
</dbReference>
<dbReference type="RefSeq" id="XP_030840329.1">
    <property type="nucleotide sequence ID" value="XM_030984469.1"/>
</dbReference>
<organism evidence="3 4">
    <name type="scientific">Strongylocentrotus purpuratus</name>
    <name type="common">Purple sea urchin</name>
    <dbReference type="NCBI Taxonomy" id="7668"/>
    <lineage>
        <taxon>Eukaryota</taxon>
        <taxon>Metazoa</taxon>
        <taxon>Echinodermata</taxon>
        <taxon>Eleutherozoa</taxon>
        <taxon>Echinozoa</taxon>
        <taxon>Echinoidea</taxon>
        <taxon>Euechinoidea</taxon>
        <taxon>Echinacea</taxon>
        <taxon>Camarodonta</taxon>
        <taxon>Echinidea</taxon>
        <taxon>Strongylocentrotidae</taxon>
        <taxon>Strongylocentrotus</taxon>
    </lineage>
</organism>
<dbReference type="OrthoDB" id="21120at2759"/>
<dbReference type="OMA" id="HYAKLTM"/>
<keyword evidence="4" id="KW-1185">Reference proteome</keyword>